<comment type="caution">
    <text evidence="8">The sequence shown here is derived from an EMBL/GenBank/DDBJ whole genome shotgun (WGS) entry which is preliminary data.</text>
</comment>
<evidence type="ECO:0000256" key="2">
    <source>
        <dbReference type="ARBA" id="ARBA00007278"/>
    </source>
</evidence>
<organism evidence="8 9">
    <name type="scientific">Ramazzottius varieornatus</name>
    <name type="common">Water bear</name>
    <name type="synonym">Tardigrade</name>
    <dbReference type="NCBI Taxonomy" id="947166"/>
    <lineage>
        <taxon>Eukaryota</taxon>
        <taxon>Metazoa</taxon>
        <taxon>Ecdysozoa</taxon>
        <taxon>Tardigrada</taxon>
        <taxon>Eutardigrada</taxon>
        <taxon>Parachela</taxon>
        <taxon>Hypsibioidea</taxon>
        <taxon>Ramazzottiidae</taxon>
        <taxon>Ramazzottius</taxon>
    </lineage>
</organism>
<feature type="compositionally biased region" description="Basic and acidic residues" evidence="6">
    <location>
        <begin position="115"/>
        <end position="133"/>
    </location>
</feature>
<dbReference type="AlphaFoldDB" id="A0A1D1VAY3"/>
<dbReference type="GO" id="GO:0003735">
    <property type="term" value="F:structural constituent of ribosome"/>
    <property type="evidence" value="ECO:0007669"/>
    <property type="project" value="TreeGrafter"/>
</dbReference>
<dbReference type="InterPro" id="IPR036388">
    <property type="entry name" value="WH-like_DNA-bd_sf"/>
</dbReference>
<evidence type="ECO:0000256" key="5">
    <source>
        <dbReference type="ARBA" id="ARBA00023274"/>
    </source>
</evidence>
<dbReference type="PANTHER" id="PTHR12146:SF0">
    <property type="entry name" value="RIBOSOMAL PROTEIN S10"/>
    <property type="match status" value="1"/>
</dbReference>
<reference evidence="8 9" key="1">
    <citation type="journal article" date="2016" name="Nat. Commun.">
        <title>Extremotolerant tardigrade genome and improved radiotolerance of human cultured cells by tardigrade-unique protein.</title>
        <authorList>
            <person name="Hashimoto T."/>
            <person name="Horikawa D.D."/>
            <person name="Saito Y."/>
            <person name="Kuwahara H."/>
            <person name="Kozuka-Hata H."/>
            <person name="Shin-I T."/>
            <person name="Minakuchi Y."/>
            <person name="Ohishi K."/>
            <person name="Motoyama A."/>
            <person name="Aizu T."/>
            <person name="Enomoto A."/>
            <person name="Kondo K."/>
            <person name="Tanaka S."/>
            <person name="Hara Y."/>
            <person name="Koshikawa S."/>
            <person name="Sagara H."/>
            <person name="Miura T."/>
            <person name="Yokobori S."/>
            <person name="Miyagawa K."/>
            <person name="Suzuki Y."/>
            <person name="Kubo T."/>
            <person name="Oyama M."/>
            <person name="Kohara Y."/>
            <person name="Fujiyama A."/>
            <person name="Arakawa K."/>
            <person name="Katayama T."/>
            <person name="Toyoda A."/>
            <person name="Kunieda T."/>
        </authorList>
    </citation>
    <scope>NUCLEOTIDE SEQUENCE [LARGE SCALE GENOMIC DNA]</scope>
    <source>
        <strain evidence="8 9">YOKOZUNA-1</strain>
    </source>
</reference>
<keyword evidence="4" id="KW-0689">Ribosomal protein</keyword>
<dbReference type="EMBL" id="BDGG01000004">
    <property type="protein sequence ID" value="GAU98060.1"/>
    <property type="molecule type" value="Genomic_DNA"/>
</dbReference>
<evidence type="ECO:0000259" key="7">
    <source>
        <dbReference type="Pfam" id="PF03501"/>
    </source>
</evidence>
<evidence type="ECO:0000256" key="4">
    <source>
        <dbReference type="ARBA" id="ARBA00022980"/>
    </source>
</evidence>
<gene>
    <name evidence="8" type="primary">RvY_09258-1</name>
    <name evidence="8" type="synonym">RvY_09258.1</name>
    <name evidence="8" type="ORF">RvY_09258</name>
</gene>
<feature type="domain" description="Plectin/eS10 N-terminal" evidence="7">
    <location>
        <begin position="3"/>
        <end position="94"/>
    </location>
</feature>
<evidence type="ECO:0000256" key="3">
    <source>
        <dbReference type="ARBA" id="ARBA00022490"/>
    </source>
</evidence>
<dbReference type="OrthoDB" id="5211809at2759"/>
<feature type="compositionally biased region" description="Gly residues" evidence="6">
    <location>
        <begin position="152"/>
        <end position="177"/>
    </location>
</feature>
<evidence type="ECO:0000313" key="9">
    <source>
        <dbReference type="Proteomes" id="UP000186922"/>
    </source>
</evidence>
<dbReference type="GO" id="GO:0002181">
    <property type="term" value="P:cytoplasmic translation"/>
    <property type="evidence" value="ECO:0007669"/>
    <property type="project" value="UniProtKB-ARBA"/>
</dbReference>
<feature type="region of interest" description="Disordered" evidence="6">
    <location>
        <begin position="93"/>
        <end position="177"/>
    </location>
</feature>
<dbReference type="STRING" id="947166.A0A1D1VAY3"/>
<dbReference type="InterPro" id="IPR005326">
    <property type="entry name" value="Plectin_eS10_N"/>
</dbReference>
<evidence type="ECO:0000313" key="8">
    <source>
        <dbReference type="EMBL" id="GAU98060.1"/>
    </source>
</evidence>
<dbReference type="GO" id="GO:0003723">
    <property type="term" value="F:RNA binding"/>
    <property type="evidence" value="ECO:0007669"/>
    <property type="project" value="TreeGrafter"/>
</dbReference>
<proteinExistence type="inferred from homology"/>
<keyword evidence="9" id="KW-1185">Reference proteome</keyword>
<dbReference type="GO" id="GO:0022627">
    <property type="term" value="C:cytosolic small ribosomal subunit"/>
    <property type="evidence" value="ECO:0007669"/>
    <property type="project" value="TreeGrafter"/>
</dbReference>
<sequence>MLMPKKHTKDIYEYLFNEGVLVAKKDVHLAKHPLISTVPNLHVMKCLQSMKSRGYVKEQFAWRHFYWYLTNEGIEYIREYLHLPTEIVPATMKPKARAETQRAKPLQRAGAYEARPYDNRDDYRKTEQKKDDLGLAPGQQMEYRGGAPSSGYGRGFSGYGRGSGPRPQGGQGGQGGY</sequence>
<protein>
    <recommendedName>
        <fullName evidence="7">Plectin/eS10 N-terminal domain-containing protein</fullName>
    </recommendedName>
</protein>
<accession>A0A1D1VAY3</accession>
<evidence type="ECO:0000256" key="1">
    <source>
        <dbReference type="ARBA" id="ARBA00004496"/>
    </source>
</evidence>
<dbReference type="FunFam" id="1.10.10.10:FF:000025">
    <property type="entry name" value="40S ribosomal protein S10"/>
    <property type="match status" value="1"/>
</dbReference>
<dbReference type="Proteomes" id="UP000186922">
    <property type="component" value="Unassembled WGS sequence"/>
</dbReference>
<evidence type="ECO:0000256" key="6">
    <source>
        <dbReference type="SAM" id="MobiDB-lite"/>
    </source>
</evidence>
<name>A0A1D1VAY3_RAMVA</name>
<dbReference type="Pfam" id="PF03501">
    <property type="entry name" value="S10_plectin"/>
    <property type="match status" value="1"/>
</dbReference>
<keyword evidence="5" id="KW-0687">Ribonucleoprotein</keyword>
<keyword evidence="3" id="KW-0963">Cytoplasm</keyword>
<dbReference type="PANTHER" id="PTHR12146">
    <property type="entry name" value="40S RIBOSOMAL PROTEIN S10"/>
    <property type="match status" value="1"/>
</dbReference>
<comment type="subcellular location">
    <subcellularLocation>
        <location evidence="1">Cytoplasm</location>
    </subcellularLocation>
</comment>
<comment type="similarity">
    <text evidence="2">Belongs to the eukaryotic ribosomal protein eS10 family.</text>
</comment>
<dbReference type="InterPro" id="IPR037447">
    <property type="entry name" value="Ribosomal_eS10"/>
</dbReference>
<dbReference type="Gene3D" id="1.10.10.10">
    <property type="entry name" value="Winged helix-like DNA-binding domain superfamily/Winged helix DNA-binding domain"/>
    <property type="match status" value="1"/>
</dbReference>